<reference evidence="13" key="1">
    <citation type="submission" date="2017-09" db="EMBL/GenBank/DDBJ databases">
        <title>Genome evolution observed in wild isolates of Caulobacter crescentus.</title>
        <authorList>
            <person name="Ely B."/>
            <person name="Wilson K."/>
            <person name="Scott D."/>
        </authorList>
    </citation>
    <scope>NUCLEOTIDE SEQUENCE [LARGE SCALE GENOMIC DNA]</scope>
    <source>
        <strain evidence="13">CB13b1a</strain>
    </source>
</reference>
<dbReference type="InterPro" id="IPR017853">
    <property type="entry name" value="GH"/>
</dbReference>
<organism evidence="12 13">
    <name type="scientific">Caulobacter vibrioides</name>
    <name type="common">Caulobacter crescentus</name>
    <dbReference type="NCBI Taxonomy" id="155892"/>
    <lineage>
        <taxon>Bacteria</taxon>
        <taxon>Pseudomonadati</taxon>
        <taxon>Pseudomonadota</taxon>
        <taxon>Alphaproteobacteria</taxon>
        <taxon>Caulobacterales</taxon>
        <taxon>Caulobacteraceae</taxon>
        <taxon>Caulobacter</taxon>
    </lineage>
</organism>
<evidence type="ECO:0000256" key="7">
    <source>
        <dbReference type="ARBA" id="ARBA00031448"/>
    </source>
</evidence>
<dbReference type="Gene3D" id="3.40.50.1700">
    <property type="entry name" value="Glycoside hydrolase family 3 C-terminal domain"/>
    <property type="match status" value="1"/>
</dbReference>
<dbReference type="Pfam" id="PF14310">
    <property type="entry name" value="Fn3-like"/>
    <property type="match status" value="1"/>
</dbReference>
<keyword evidence="5 10" id="KW-0378">Hydrolase</keyword>
<dbReference type="EC" id="3.2.1.21" evidence="3"/>
<proteinExistence type="inferred from homology"/>
<evidence type="ECO:0000313" key="13">
    <source>
        <dbReference type="Proteomes" id="UP000217311"/>
    </source>
</evidence>
<dbReference type="InterPro" id="IPR036962">
    <property type="entry name" value="Glyco_hydro_3_N_sf"/>
</dbReference>
<dbReference type="PANTHER" id="PTHR30620">
    <property type="entry name" value="PERIPLASMIC BETA-GLUCOSIDASE-RELATED"/>
    <property type="match status" value="1"/>
</dbReference>
<keyword evidence="4" id="KW-0732">Signal</keyword>
<dbReference type="InterPro" id="IPR002772">
    <property type="entry name" value="Glyco_hydro_3_C"/>
</dbReference>
<dbReference type="EMBL" id="CP023315">
    <property type="protein sequence ID" value="ATC31282.1"/>
    <property type="molecule type" value="Genomic_DNA"/>
</dbReference>
<evidence type="ECO:0000256" key="5">
    <source>
        <dbReference type="ARBA" id="ARBA00022801"/>
    </source>
</evidence>
<evidence type="ECO:0000256" key="3">
    <source>
        <dbReference type="ARBA" id="ARBA00012744"/>
    </source>
</evidence>
<evidence type="ECO:0000259" key="11">
    <source>
        <dbReference type="SMART" id="SM01217"/>
    </source>
</evidence>
<evidence type="ECO:0000313" key="12">
    <source>
        <dbReference type="EMBL" id="ATC31282.1"/>
    </source>
</evidence>
<evidence type="ECO:0000256" key="9">
    <source>
        <dbReference type="ARBA" id="ARBA00032594"/>
    </source>
</evidence>
<dbReference type="SMART" id="SM01217">
    <property type="entry name" value="Fn3_like"/>
    <property type="match status" value="1"/>
</dbReference>
<dbReference type="PANTHER" id="PTHR30620:SF16">
    <property type="entry name" value="LYSOSOMAL BETA GLUCOSIDASE"/>
    <property type="match status" value="1"/>
</dbReference>
<evidence type="ECO:0000256" key="2">
    <source>
        <dbReference type="ARBA" id="ARBA00005336"/>
    </source>
</evidence>
<dbReference type="InterPro" id="IPR019800">
    <property type="entry name" value="Glyco_hydro_3_AS"/>
</dbReference>
<dbReference type="InterPro" id="IPR051915">
    <property type="entry name" value="Cellulose_Degrad_GH3"/>
</dbReference>
<accession>A0A290MHJ5</accession>
<dbReference type="SUPFAM" id="SSF51445">
    <property type="entry name" value="(Trans)glycosidases"/>
    <property type="match status" value="1"/>
</dbReference>
<evidence type="ECO:0000256" key="10">
    <source>
        <dbReference type="RuleBase" id="RU361161"/>
    </source>
</evidence>
<dbReference type="FunFam" id="3.20.20.300:FF:000005">
    <property type="entry name" value="Periplasmic beta-glucosidase"/>
    <property type="match status" value="1"/>
</dbReference>
<dbReference type="PRINTS" id="PR00133">
    <property type="entry name" value="GLHYDRLASE3"/>
</dbReference>
<name>A0A290MHJ5_CAUVI</name>
<protein>
    <recommendedName>
        <fullName evidence="3">beta-glucosidase</fullName>
        <ecNumber evidence="3">3.2.1.21</ecNumber>
    </recommendedName>
    <alternativeName>
        <fullName evidence="9">Beta-D-glucoside glucohydrolase</fullName>
    </alternativeName>
    <alternativeName>
        <fullName evidence="7">Cellobiase</fullName>
    </alternativeName>
    <alternativeName>
        <fullName evidence="8">Gentiobiase</fullName>
    </alternativeName>
</protein>
<dbReference type="InterPro" id="IPR013783">
    <property type="entry name" value="Ig-like_fold"/>
</dbReference>
<evidence type="ECO:0000256" key="4">
    <source>
        <dbReference type="ARBA" id="ARBA00022729"/>
    </source>
</evidence>
<dbReference type="Gene3D" id="3.20.20.300">
    <property type="entry name" value="Glycoside hydrolase, family 3, N-terminal domain"/>
    <property type="match status" value="1"/>
</dbReference>
<dbReference type="InterPro" id="IPR026891">
    <property type="entry name" value="Fn3-like"/>
</dbReference>
<dbReference type="AlphaFoldDB" id="A0A290MHJ5"/>
<dbReference type="GO" id="GO:0009251">
    <property type="term" value="P:glucan catabolic process"/>
    <property type="evidence" value="ECO:0007669"/>
    <property type="project" value="TreeGrafter"/>
</dbReference>
<evidence type="ECO:0000256" key="8">
    <source>
        <dbReference type="ARBA" id="ARBA00032194"/>
    </source>
</evidence>
<keyword evidence="6 10" id="KW-0326">Glycosidase</keyword>
<dbReference type="RefSeq" id="WP_096050745.1">
    <property type="nucleotide sequence ID" value="NZ_CP023315.3"/>
</dbReference>
<dbReference type="Gene3D" id="2.60.40.10">
    <property type="entry name" value="Immunoglobulins"/>
    <property type="match status" value="1"/>
</dbReference>
<dbReference type="Pfam" id="PF00933">
    <property type="entry name" value="Glyco_hydro_3"/>
    <property type="match status" value="1"/>
</dbReference>
<dbReference type="InterPro" id="IPR001764">
    <property type="entry name" value="Glyco_hydro_3_N"/>
</dbReference>
<feature type="domain" description="Fibronectin type III-like" evidence="11">
    <location>
        <begin position="682"/>
        <end position="751"/>
    </location>
</feature>
<dbReference type="PROSITE" id="PS51318">
    <property type="entry name" value="TAT"/>
    <property type="match status" value="1"/>
</dbReference>
<evidence type="ECO:0000256" key="1">
    <source>
        <dbReference type="ARBA" id="ARBA00000448"/>
    </source>
</evidence>
<gene>
    <name evidence="12" type="ORF">CA606_02380</name>
</gene>
<dbReference type="PROSITE" id="PS00775">
    <property type="entry name" value="GLYCOSYL_HYDROL_F3"/>
    <property type="match status" value="1"/>
</dbReference>
<dbReference type="InterPro" id="IPR036881">
    <property type="entry name" value="Glyco_hydro_3_C_sf"/>
</dbReference>
<dbReference type="GO" id="GO:0008422">
    <property type="term" value="F:beta-glucosidase activity"/>
    <property type="evidence" value="ECO:0007669"/>
    <property type="project" value="UniProtKB-EC"/>
</dbReference>
<dbReference type="Pfam" id="PF01915">
    <property type="entry name" value="Glyco_hydro_3_C"/>
    <property type="match status" value="1"/>
</dbReference>
<dbReference type="InterPro" id="IPR006311">
    <property type="entry name" value="TAT_signal"/>
</dbReference>
<dbReference type="SUPFAM" id="SSF52279">
    <property type="entry name" value="Beta-D-glucan exohydrolase, C-terminal domain"/>
    <property type="match status" value="1"/>
</dbReference>
<dbReference type="FunFam" id="2.60.40.10:FF:000495">
    <property type="entry name" value="Periplasmic beta-glucosidase"/>
    <property type="match status" value="1"/>
</dbReference>
<dbReference type="Proteomes" id="UP000217311">
    <property type="component" value="Chromosome"/>
</dbReference>
<evidence type="ECO:0000256" key="6">
    <source>
        <dbReference type="ARBA" id="ARBA00023295"/>
    </source>
</evidence>
<comment type="catalytic activity">
    <reaction evidence="1">
        <text>Hydrolysis of terminal, non-reducing beta-D-glucosyl residues with release of beta-D-glucose.</text>
        <dbReference type="EC" id="3.2.1.21"/>
    </reaction>
</comment>
<sequence>MVLKTKTGGPVGPSRRGFLSGAGALAGLAVTAPPAFARASGRIEALLAQMTLEEKAGQLSCFADMIRPPIGDINPLVNIRNAQTLTAEIKAGRIGTLMNGVGAQAALETQKAAVEGSRLKIPLLFAADVIHGFRTVYPISLAEAASFDPHLAERTARAAAVEASASGLHWTFAPMVDVARDQRWGRVAEGSGEDVYLGEVMAAARVRGFQGRDLKADDSMLATPKHFAGYGAVMAGMEYNAVEMSEATLRETHLPPFQASFAAGAMTTMSAFNDINGVPATANRRLLTDVLRGEWGFKGVVISDYTADQELVAHGYAADDRDAARLALLAGIDISMQSGLYIRYLPELVASGAVPVEAVDQAVRRVLALKEAIGLFDNPYRSLDPEVERKHTATPAMRALSRESGARSIVLLKNDQNLLPLPKVGKRLALIGPFADDRDNVLGAWGGFFADRRLNVDLATGLRAQMADPASLIVERGCEVETTIAGGFERAVAAAQAADIVLLAVGESQDMTGEAKSRTDIRIPAVQQRLAEAIAATGKPVVVLLRHGRAIALEGVVRDAPAIVATWFLGSEMGNAVADVLFGTVNPSGRLPVSFPLDSGQQPFFYNSRSTGRPAPADPNAQEYKARWRSIRNDALYPFGFGLGYAGFALSDLKLSATRLGWDETLRISAKVQNTGQVHGEHVVQLYIRDRVASRTRPVRELKGFQRVALPPGAAHEVRFELKRENLMFVGDNDYWIVEPGLFDVWVANSCVDGLVGGFELLPPNRE</sequence>
<comment type="similarity">
    <text evidence="2 10">Belongs to the glycosyl hydrolase 3 family.</text>
</comment>
<dbReference type="PROSITE" id="PS50890">
    <property type="entry name" value="PUA"/>
    <property type="match status" value="1"/>
</dbReference>